<evidence type="ECO:0000259" key="13">
    <source>
        <dbReference type="Pfam" id="PF03900"/>
    </source>
</evidence>
<protein>
    <recommendedName>
        <fullName evidence="5">Porphobilinogen deaminase</fullName>
        <ecNumber evidence="4">2.5.1.61</ecNumber>
    </recommendedName>
    <alternativeName>
        <fullName evidence="10">Hydroxymethylbilane synthase</fullName>
    </alternativeName>
    <alternativeName>
        <fullName evidence="9">Pre-uroporphyrinogen synthase</fullName>
    </alternativeName>
</protein>
<dbReference type="PIRSF" id="PIRSF001438">
    <property type="entry name" value="4pyrrol_synth_OHMeBilane_synth"/>
    <property type="match status" value="1"/>
</dbReference>
<dbReference type="GO" id="GO:0006783">
    <property type="term" value="P:heme biosynthetic process"/>
    <property type="evidence" value="ECO:0007669"/>
    <property type="project" value="UniProtKB-KW"/>
</dbReference>
<dbReference type="FunFam" id="3.40.190.10:FF:000005">
    <property type="entry name" value="Porphobilinogen deaminase"/>
    <property type="match status" value="1"/>
</dbReference>
<dbReference type="InterPro" id="IPR022419">
    <property type="entry name" value="Porphobilin_deaminase_cofac_BS"/>
</dbReference>
<dbReference type="InterPro" id="IPR036803">
    <property type="entry name" value="Porphobilinogen_deaminase_C_sf"/>
</dbReference>
<dbReference type="PRINTS" id="PR00151">
    <property type="entry name" value="PORPHBDMNASE"/>
</dbReference>
<dbReference type="Pfam" id="PF03900">
    <property type="entry name" value="Porphobil_deamC"/>
    <property type="match status" value="1"/>
</dbReference>
<comment type="pathway">
    <text evidence="2">Porphyrin-containing compound metabolism; protoporphyrin-IX biosynthesis; coproporphyrinogen-III from 5-aminolevulinate: step 2/4.</text>
</comment>
<dbReference type="PANTHER" id="PTHR11557:SF0">
    <property type="entry name" value="PORPHOBILINOGEN DEAMINASE"/>
    <property type="match status" value="1"/>
</dbReference>
<proteinExistence type="inferred from homology"/>
<evidence type="ECO:0000256" key="2">
    <source>
        <dbReference type="ARBA" id="ARBA00004735"/>
    </source>
</evidence>
<evidence type="ECO:0000256" key="5">
    <source>
        <dbReference type="ARBA" id="ARBA00016519"/>
    </source>
</evidence>
<gene>
    <name evidence="14" type="ORF">DASB73_028170</name>
</gene>
<dbReference type="Gene3D" id="3.40.190.10">
    <property type="entry name" value="Periplasmic binding protein-like II"/>
    <property type="match status" value="2"/>
</dbReference>
<dbReference type="Pfam" id="PF01379">
    <property type="entry name" value="Porphobil_deam"/>
    <property type="match status" value="1"/>
</dbReference>
<evidence type="ECO:0000256" key="11">
    <source>
        <dbReference type="SAM" id="MobiDB-lite"/>
    </source>
</evidence>
<dbReference type="EC" id="2.5.1.61" evidence="4"/>
<dbReference type="PROSITE" id="PS00533">
    <property type="entry name" value="PORPHOBILINOGEN_DEAM"/>
    <property type="match status" value="1"/>
</dbReference>
<organism evidence="14 15">
    <name type="scientific">Starmerella bacillaris</name>
    <name type="common">Yeast</name>
    <name type="synonym">Candida zemplinina</name>
    <dbReference type="NCBI Taxonomy" id="1247836"/>
    <lineage>
        <taxon>Eukaryota</taxon>
        <taxon>Fungi</taxon>
        <taxon>Dikarya</taxon>
        <taxon>Ascomycota</taxon>
        <taxon>Saccharomycotina</taxon>
        <taxon>Dipodascomycetes</taxon>
        <taxon>Dipodascales</taxon>
        <taxon>Trichomonascaceae</taxon>
        <taxon>Starmerella</taxon>
    </lineage>
</organism>
<feature type="domain" description="Porphobilinogen deaminase C-terminal" evidence="13">
    <location>
        <begin position="271"/>
        <end position="345"/>
    </location>
</feature>
<dbReference type="InterPro" id="IPR000860">
    <property type="entry name" value="HemC"/>
</dbReference>
<keyword evidence="6" id="KW-0808">Transferase</keyword>
<dbReference type="SUPFAM" id="SSF53850">
    <property type="entry name" value="Periplasmic binding protein-like II"/>
    <property type="match status" value="1"/>
</dbReference>
<keyword evidence="7" id="KW-0350">Heme biosynthesis</keyword>
<dbReference type="Proteomes" id="UP001362899">
    <property type="component" value="Unassembled WGS sequence"/>
</dbReference>
<dbReference type="PANTHER" id="PTHR11557">
    <property type="entry name" value="PORPHOBILINOGEN DEAMINASE"/>
    <property type="match status" value="1"/>
</dbReference>
<feature type="compositionally biased region" description="Basic and acidic residues" evidence="11">
    <location>
        <begin position="1"/>
        <end position="15"/>
    </location>
</feature>
<evidence type="ECO:0000256" key="6">
    <source>
        <dbReference type="ARBA" id="ARBA00022679"/>
    </source>
</evidence>
<comment type="cofactor">
    <cofactor evidence="1">
        <name>dipyrromethane</name>
        <dbReference type="ChEBI" id="CHEBI:60342"/>
    </cofactor>
</comment>
<feature type="domain" description="Porphobilinogen deaminase N-terminal" evidence="12">
    <location>
        <begin position="41"/>
        <end position="258"/>
    </location>
</feature>
<evidence type="ECO:0000256" key="3">
    <source>
        <dbReference type="ARBA" id="ARBA00005638"/>
    </source>
</evidence>
<dbReference type="GO" id="GO:0004418">
    <property type="term" value="F:hydroxymethylbilane synthase activity"/>
    <property type="evidence" value="ECO:0007669"/>
    <property type="project" value="UniProtKB-EC"/>
</dbReference>
<dbReference type="InterPro" id="IPR022417">
    <property type="entry name" value="Porphobilin_deaminase_N"/>
</dbReference>
<evidence type="ECO:0000259" key="12">
    <source>
        <dbReference type="Pfam" id="PF01379"/>
    </source>
</evidence>
<dbReference type="InterPro" id="IPR022418">
    <property type="entry name" value="Porphobilinogen_deaminase_C"/>
</dbReference>
<evidence type="ECO:0000256" key="1">
    <source>
        <dbReference type="ARBA" id="ARBA00001916"/>
    </source>
</evidence>
<dbReference type="NCBIfam" id="TIGR00212">
    <property type="entry name" value="hemC"/>
    <property type="match status" value="1"/>
</dbReference>
<evidence type="ECO:0000256" key="8">
    <source>
        <dbReference type="ARBA" id="ARBA00023244"/>
    </source>
</evidence>
<reference evidence="14 15" key="1">
    <citation type="journal article" date="2023" name="Elife">
        <title>Identification of key yeast species and microbe-microbe interactions impacting larval growth of Drosophila in the wild.</title>
        <authorList>
            <person name="Mure A."/>
            <person name="Sugiura Y."/>
            <person name="Maeda R."/>
            <person name="Honda K."/>
            <person name="Sakurai N."/>
            <person name="Takahashi Y."/>
            <person name="Watada M."/>
            <person name="Katoh T."/>
            <person name="Gotoh A."/>
            <person name="Gotoh Y."/>
            <person name="Taniguchi I."/>
            <person name="Nakamura K."/>
            <person name="Hayashi T."/>
            <person name="Katayama T."/>
            <person name="Uemura T."/>
            <person name="Hattori Y."/>
        </authorList>
    </citation>
    <scope>NUCLEOTIDE SEQUENCE [LARGE SCALE GENOMIC DNA]</scope>
    <source>
        <strain evidence="14 15">SB-73</strain>
    </source>
</reference>
<accession>A0AAV5RJV5</accession>
<evidence type="ECO:0000313" key="15">
    <source>
        <dbReference type="Proteomes" id="UP001362899"/>
    </source>
</evidence>
<evidence type="ECO:0000256" key="4">
    <source>
        <dbReference type="ARBA" id="ARBA00012655"/>
    </source>
</evidence>
<evidence type="ECO:0000256" key="9">
    <source>
        <dbReference type="ARBA" id="ARBA00030685"/>
    </source>
</evidence>
<dbReference type="EMBL" id="BTGC01000008">
    <property type="protein sequence ID" value="GMM51854.1"/>
    <property type="molecule type" value="Genomic_DNA"/>
</dbReference>
<dbReference type="AlphaFoldDB" id="A0AAV5RJV5"/>
<comment type="similarity">
    <text evidence="3">Belongs to the HMBS family.</text>
</comment>
<dbReference type="GO" id="GO:0005737">
    <property type="term" value="C:cytoplasm"/>
    <property type="evidence" value="ECO:0007669"/>
    <property type="project" value="TreeGrafter"/>
</dbReference>
<feature type="region of interest" description="Disordered" evidence="11">
    <location>
        <begin position="1"/>
        <end position="23"/>
    </location>
</feature>
<dbReference type="Gene3D" id="3.30.160.40">
    <property type="entry name" value="Porphobilinogen deaminase, C-terminal domain"/>
    <property type="match status" value="1"/>
</dbReference>
<evidence type="ECO:0000313" key="14">
    <source>
        <dbReference type="EMBL" id="GMM51854.1"/>
    </source>
</evidence>
<name>A0AAV5RJV5_STABA</name>
<keyword evidence="8" id="KW-0627">Porphyrin biosynthesis</keyword>
<evidence type="ECO:0000256" key="7">
    <source>
        <dbReference type="ARBA" id="ARBA00023133"/>
    </source>
</evidence>
<sequence>MQNRQEENHLHHQENSECAFDDIPKLGTPDRYDVEETGAPVRVGGRKSALAVVQSRHVADKLRNVHPGLAFPVIALKTLGDNVQNKPLYSFGGKALWTKELEYLLLHQVPGFDQLDMIVHSLKDMPTELPDGCALGAIPERHDPRDALCVSTQYDYKNLDELPMGAVIGTSSIRRQAQLRRKYPNLVFESVRGTLQTRLSKCDDPNTPYTAIILAAAGLERVNLSHRITDYLDGPDMYYAVGQGALGIEIREGDKRIEALVSRIDHEPTHLRCRAERSLMRALEGGCSVPIGVRTKFDAETRMLSLEAMVVSVDGKDSVHGNISSKVISYEDADVVGINLADELRSKGAQSILDAINIDRIY</sequence>
<dbReference type="FunFam" id="3.30.160.40:FF:000002">
    <property type="entry name" value="Porphobilinogen deaminase"/>
    <property type="match status" value="1"/>
</dbReference>
<dbReference type="CDD" id="cd13645">
    <property type="entry name" value="PBP2_HuPBGD_like"/>
    <property type="match status" value="1"/>
</dbReference>
<evidence type="ECO:0000256" key="10">
    <source>
        <dbReference type="ARBA" id="ARBA00033064"/>
    </source>
</evidence>
<comment type="caution">
    <text evidence="14">The sequence shown here is derived from an EMBL/GenBank/DDBJ whole genome shotgun (WGS) entry which is preliminary data.</text>
</comment>
<keyword evidence="15" id="KW-1185">Reference proteome</keyword>
<dbReference type="SUPFAM" id="SSF54782">
    <property type="entry name" value="Porphobilinogen deaminase (hydroxymethylbilane synthase), C-terminal domain"/>
    <property type="match status" value="1"/>
</dbReference>